<feature type="domain" description="Carrier" evidence="3">
    <location>
        <begin position="574"/>
        <end position="663"/>
    </location>
</feature>
<sequence length="1127" mass="124741">MALLPPLTGEIHLPGFVDFHLQRNGDQPAYTFAYGVNEVVTINFAQLGRAVHRGAIYFKKSIGAREGETLALIASVDSLLYVTVVLAAVKAGYAPFMISPRNSPAAVTSMLTKIGCTHILRQSNSALDQVLLDSLQSDALTFHELPTLERLYGPDRLGLVEDFEPYSSHTERSPDDIGFVIHSSGSTGFPKPVPQKFLTILHWMNFLDVSGLKDPAINVCGAMGLPGFHAFGVNFQLLYPLTLSKPTSLFPPTSYDFRTGRSLPDASPIFSNPTNILQYIVWTRSDVLMTVPSFVTMWRNDPHCVETLKSLKAVCCSSGPLPQNVGDDLIKWGVPLCTSYGATEFGIPTYRIALDEDGNTSLDSLKNTSIRLRDWRYVGFNKHVQMNLVPVGIEGGYELRIYWHTWKNHQPAVENIEDGPPGYATHDIVQIHPTKPFLWRLIGRTDEVIVLSSGEKVVPNVMENELAACPLLSGVLMFGRGRPNCGLLVEAREPKEADGWAESLVNTIWPLVEKVNSTYPNFGRITREMVIVIPFKNRAARVDKGGIARAATLQRFEEQIDKAYREFENNLSVTPPLTWSKEGVREWLQKQVINLIPSGPTLSSRVTYNVDIFTLGFDSVSAVSLRARIKNALGEDNSVAVPHTLVYDFPTIEGLAGVIANMVSNPTNEAELVSDSAVLSRHVNSIQVLTEKYAVRSPHTYPSPLQLVDHSDAARVVLLTGSTGSLGSYIFWQLLEDDTVTKIFAVNRPSSTLSCFERQQRSFKEKGINIDARLLEDKVTFIEGDVTTTASDWIGQVNVIIYNAWRVDFNLSLSSFEPLIQSTHSLIETIIRESSRRRSHDQCTRPIRFIFISSTSAAQNWDQSRGPVEELVVDPKYAVGKGYGESKHVVEAILKSCPDGLIDHTCLRIGQLCGGRSPNGYWATSDWVPAMLKSSVAIGTLPESYGTVSWISLQDASRAVVELAFSSLTDSRTVPPIINLVHPRSVQWNSIIHVVAESLNQKGVTETLLPTISFPDWVERLRLLEGYQNSSNGIDNGNSGKKDLTDVCPALKILPFFTAFAEQESMARLNDRDSLVNSEPREAGGKPKYLVGHATGLSGAVRKLREINNTPRNVDDWIGYWKDVGFI</sequence>
<reference evidence="4 5" key="1">
    <citation type="journal article" date="2019" name="Nat. Ecol. Evol.">
        <title>Megaphylogeny resolves global patterns of mushroom evolution.</title>
        <authorList>
            <person name="Varga T."/>
            <person name="Krizsan K."/>
            <person name="Foldi C."/>
            <person name="Dima B."/>
            <person name="Sanchez-Garcia M."/>
            <person name="Sanchez-Ramirez S."/>
            <person name="Szollosi G.J."/>
            <person name="Szarkandi J.G."/>
            <person name="Papp V."/>
            <person name="Albert L."/>
            <person name="Andreopoulos W."/>
            <person name="Angelini C."/>
            <person name="Antonin V."/>
            <person name="Barry K.W."/>
            <person name="Bougher N.L."/>
            <person name="Buchanan P."/>
            <person name="Buyck B."/>
            <person name="Bense V."/>
            <person name="Catcheside P."/>
            <person name="Chovatia M."/>
            <person name="Cooper J."/>
            <person name="Damon W."/>
            <person name="Desjardin D."/>
            <person name="Finy P."/>
            <person name="Geml J."/>
            <person name="Haridas S."/>
            <person name="Hughes K."/>
            <person name="Justo A."/>
            <person name="Karasinski D."/>
            <person name="Kautmanova I."/>
            <person name="Kiss B."/>
            <person name="Kocsube S."/>
            <person name="Kotiranta H."/>
            <person name="LaButti K.M."/>
            <person name="Lechner B.E."/>
            <person name="Liimatainen K."/>
            <person name="Lipzen A."/>
            <person name="Lukacs Z."/>
            <person name="Mihaltcheva S."/>
            <person name="Morgado L.N."/>
            <person name="Niskanen T."/>
            <person name="Noordeloos M.E."/>
            <person name="Ohm R.A."/>
            <person name="Ortiz-Santana B."/>
            <person name="Ovrebo C."/>
            <person name="Racz N."/>
            <person name="Riley R."/>
            <person name="Savchenko A."/>
            <person name="Shiryaev A."/>
            <person name="Soop K."/>
            <person name="Spirin V."/>
            <person name="Szebenyi C."/>
            <person name="Tomsovsky M."/>
            <person name="Tulloss R.E."/>
            <person name="Uehling J."/>
            <person name="Grigoriev I.V."/>
            <person name="Vagvolgyi C."/>
            <person name="Papp T."/>
            <person name="Martin F.M."/>
            <person name="Miettinen O."/>
            <person name="Hibbett D.S."/>
            <person name="Nagy L.G."/>
        </authorList>
    </citation>
    <scope>NUCLEOTIDE SEQUENCE [LARGE SCALE GENOMIC DNA]</scope>
    <source>
        <strain evidence="4 5">CBS 962.96</strain>
    </source>
</reference>
<dbReference type="InterPro" id="IPR000873">
    <property type="entry name" value="AMP-dep_synth/lig_dom"/>
</dbReference>
<dbReference type="GO" id="GO:0031177">
    <property type="term" value="F:phosphopantetheine binding"/>
    <property type="evidence" value="ECO:0007669"/>
    <property type="project" value="InterPro"/>
</dbReference>
<dbReference type="InterPro" id="IPR036291">
    <property type="entry name" value="NAD(P)-bd_dom_sf"/>
</dbReference>
<dbReference type="InterPro" id="IPR042099">
    <property type="entry name" value="ANL_N_sf"/>
</dbReference>
<evidence type="ECO:0000256" key="1">
    <source>
        <dbReference type="ARBA" id="ARBA00022450"/>
    </source>
</evidence>
<evidence type="ECO:0000256" key="2">
    <source>
        <dbReference type="ARBA" id="ARBA00022553"/>
    </source>
</evidence>
<dbReference type="InterPro" id="IPR020845">
    <property type="entry name" value="AMP-binding_CS"/>
</dbReference>
<evidence type="ECO:0000259" key="3">
    <source>
        <dbReference type="PROSITE" id="PS50075"/>
    </source>
</evidence>
<dbReference type="OrthoDB" id="429813at2759"/>
<dbReference type="Pfam" id="PF00501">
    <property type="entry name" value="AMP-binding"/>
    <property type="match status" value="1"/>
</dbReference>
<keyword evidence="2" id="KW-0597">Phosphoprotein</keyword>
<dbReference type="Gene3D" id="1.10.1200.10">
    <property type="entry name" value="ACP-like"/>
    <property type="match status" value="1"/>
</dbReference>
<proteinExistence type="predicted"/>
<dbReference type="InterPro" id="IPR009081">
    <property type="entry name" value="PP-bd_ACP"/>
</dbReference>
<dbReference type="Gene3D" id="3.40.50.12780">
    <property type="entry name" value="N-terminal domain of ligase-like"/>
    <property type="match status" value="1"/>
</dbReference>
<protein>
    <submittedName>
        <fullName evidence="4">Acetyl-CoA synthetase-like protein</fullName>
    </submittedName>
</protein>
<keyword evidence="1" id="KW-0596">Phosphopantetheine</keyword>
<dbReference type="Gene3D" id="3.40.50.720">
    <property type="entry name" value="NAD(P)-binding Rossmann-like Domain"/>
    <property type="match status" value="1"/>
</dbReference>
<dbReference type="SUPFAM" id="SSF51735">
    <property type="entry name" value="NAD(P)-binding Rossmann-fold domains"/>
    <property type="match status" value="1"/>
</dbReference>
<gene>
    <name evidence="4" type="ORF">K435DRAFT_863972</name>
</gene>
<evidence type="ECO:0000313" key="4">
    <source>
        <dbReference type="EMBL" id="THU90837.1"/>
    </source>
</evidence>
<dbReference type="Proteomes" id="UP000297245">
    <property type="component" value="Unassembled WGS sequence"/>
</dbReference>
<dbReference type="SUPFAM" id="SSF47336">
    <property type="entry name" value="ACP-like"/>
    <property type="match status" value="1"/>
</dbReference>
<accession>A0A4S8LNH7</accession>
<dbReference type="InterPro" id="IPR020806">
    <property type="entry name" value="PKS_PP-bd"/>
</dbReference>
<keyword evidence="5" id="KW-1185">Reference proteome</keyword>
<dbReference type="InterPro" id="IPR013120">
    <property type="entry name" value="FAR_NAD-bd"/>
</dbReference>
<dbReference type="InterPro" id="IPR036736">
    <property type="entry name" value="ACP-like_sf"/>
</dbReference>
<name>A0A4S8LNH7_DENBC</name>
<dbReference type="PROSITE" id="PS50075">
    <property type="entry name" value="CARRIER"/>
    <property type="match status" value="1"/>
</dbReference>
<dbReference type="PANTHER" id="PTHR43439">
    <property type="entry name" value="PHENYLACETATE-COENZYME A LIGASE"/>
    <property type="match status" value="1"/>
</dbReference>
<dbReference type="PROSITE" id="PS00455">
    <property type="entry name" value="AMP_BINDING"/>
    <property type="match status" value="1"/>
</dbReference>
<dbReference type="AlphaFoldDB" id="A0A4S8LNH7"/>
<dbReference type="Pfam" id="PF07993">
    <property type="entry name" value="NAD_binding_4"/>
    <property type="match status" value="1"/>
</dbReference>
<dbReference type="SUPFAM" id="SSF56801">
    <property type="entry name" value="Acetyl-CoA synthetase-like"/>
    <property type="match status" value="1"/>
</dbReference>
<dbReference type="EMBL" id="ML179324">
    <property type="protein sequence ID" value="THU90837.1"/>
    <property type="molecule type" value="Genomic_DNA"/>
</dbReference>
<dbReference type="InterPro" id="IPR051414">
    <property type="entry name" value="Adenylate-forming_Reductase"/>
</dbReference>
<dbReference type="Pfam" id="PF23562">
    <property type="entry name" value="AMP-binding_C_3"/>
    <property type="match status" value="1"/>
</dbReference>
<dbReference type="Pfam" id="PF00550">
    <property type="entry name" value="PP-binding"/>
    <property type="match status" value="1"/>
</dbReference>
<evidence type="ECO:0000313" key="5">
    <source>
        <dbReference type="Proteomes" id="UP000297245"/>
    </source>
</evidence>
<organism evidence="4 5">
    <name type="scientific">Dendrothele bispora (strain CBS 962.96)</name>
    <dbReference type="NCBI Taxonomy" id="1314807"/>
    <lineage>
        <taxon>Eukaryota</taxon>
        <taxon>Fungi</taxon>
        <taxon>Dikarya</taxon>
        <taxon>Basidiomycota</taxon>
        <taxon>Agaricomycotina</taxon>
        <taxon>Agaricomycetes</taxon>
        <taxon>Agaricomycetidae</taxon>
        <taxon>Agaricales</taxon>
        <taxon>Agaricales incertae sedis</taxon>
        <taxon>Dendrothele</taxon>
    </lineage>
</organism>
<dbReference type="PANTHER" id="PTHR43439:SF2">
    <property type="entry name" value="ENZYME, PUTATIVE (JCVI)-RELATED"/>
    <property type="match status" value="1"/>
</dbReference>
<dbReference type="SMART" id="SM00823">
    <property type="entry name" value="PKS_PP"/>
    <property type="match status" value="1"/>
</dbReference>